<keyword evidence="9" id="KW-1185">Reference proteome</keyword>
<dbReference type="Pfam" id="PF00620">
    <property type="entry name" value="RhoGAP"/>
    <property type="match status" value="1"/>
</dbReference>
<dbReference type="SMART" id="SM00233">
    <property type="entry name" value="PH"/>
    <property type="match status" value="1"/>
</dbReference>
<feature type="region of interest" description="Disordered" evidence="5">
    <location>
        <begin position="572"/>
        <end position="641"/>
    </location>
</feature>
<feature type="region of interest" description="Disordered" evidence="5">
    <location>
        <begin position="937"/>
        <end position="970"/>
    </location>
</feature>
<dbReference type="PANTHER" id="PTHR23176:SF129">
    <property type="entry name" value="RHO GTPASE ACTIVATING PROTEIN AT 16F, ISOFORM E-RELATED"/>
    <property type="match status" value="1"/>
</dbReference>
<evidence type="ECO:0000256" key="2">
    <source>
        <dbReference type="ARBA" id="ARBA00022468"/>
    </source>
</evidence>
<dbReference type="GO" id="GO:0005547">
    <property type="term" value="F:phosphatidylinositol-3,4,5-trisphosphate binding"/>
    <property type="evidence" value="ECO:0007669"/>
    <property type="project" value="UniProtKB-ARBA"/>
</dbReference>
<feature type="domain" description="PH" evidence="6">
    <location>
        <begin position="988"/>
        <end position="1084"/>
    </location>
</feature>
<dbReference type="GeneID" id="14872438"/>
<dbReference type="FunFam" id="2.30.29.30:FF:000286">
    <property type="entry name" value="PH-protein kinase domain containing protein"/>
    <property type="match status" value="1"/>
</dbReference>
<keyword evidence="3" id="KW-0963">Cytoplasm</keyword>
<dbReference type="PROSITE" id="PS50238">
    <property type="entry name" value="RHOGAP"/>
    <property type="match status" value="1"/>
</dbReference>
<feature type="region of interest" description="Disordered" evidence="5">
    <location>
        <begin position="1"/>
        <end position="348"/>
    </location>
</feature>
<feature type="compositionally biased region" description="Low complexity" evidence="5">
    <location>
        <begin position="243"/>
        <end position="256"/>
    </location>
</feature>
<name>F4PX77_CACFS</name>
<dbReference type="SUPFAM" id="SSF48350">
    <property type="entry name" value="GTPase activation domain, GAP"/>
    <property type="match status" value="1"/>
</dbReference>
<feature type="compositionally biased region" description="Pro residues" evidence="5">
    <location>
        <begin position="57"/>
        <end position="73"/>
    </location>
</feature>
<dbReference type="InterPro" id="IPR008936">
    <property type="entry name" value="Rho_GTPase_activation_prot"/>
</dbReference>
<dbReference type="GO" id="GO:0005096">
    <property type="term" value="F:GTPase activator activity"/>
    <property type="evidence" value="ECO:0007669"/>
    <property type="project" value="UniProtKB-KW"/>
</dbReference>
<feature type="compositionally biased region" description="Polar residues" evidence="5">
    <location>
        <begin position="130"/>
        <end position="142"/>
    </location>
</feature>
<dbReference type="InterPro" id="IPR050729">
    <property type="entry name" value="Rho-GAP"/>
</dbReference>
<dbReference type="PROSITE" id="PS50003">
    <property type="entry name" value="PH_DOMAIN"/>
    <property type="match status" value="1"/>
</dbReference>
<reference evidence="9" key="1">
    <citation type="journal article" date="2011" name="Genome Res.">
        <title>Phylogeny-wide analysis of social amoeba genomes highlights ancient origins for complex intercellular communication.</title>
        <authorList>
            <person name="Heidel A.J."/>
            <person name="Lawal H.M."/>
            <person name="Felder M."/>
            <person name="Schilde C."/>
            <person name="Helps N.R."/>
            <person name="Tunggal B."/>
            <person name="Rivero F."/>
            <person name="John U."/>
            <person name="Schleicher M."/>
            <person name="Eichinger L."/>
            <person name="Platzer M."/>
            <person name="Noegel A.A."/>
            <person name="Schaap P."/>
            <person name="Gloeckner G."/>
        </authorList>
    </citation>
    <scope>NUCLEOTIDE SEQUENCE [LARGE SCALE GENOMIC DNA]</scope>
    <source>
        <strain evidence="9">SH3</strain>
    </source>
</reference>
<dbReference type="GO" id="GO:0005737">
    <property type="term" value="C:cytoplasm"/>
    <property type="evidence" value="ECO:0007669"/>
    <property type="project" value="UniProtKB-SubCell"/>
</dbReference>
<dbReference type="InterPro" id="IPR000198">
    <property type="entry name" value="RhoGAP_dom"/>
</dbReference>
<dbReference type="KEGG" id="dfa:DFA_06983"/>
<dbReference type="GO" id="GO:0007165">
    <property type="term" value="P:signal transduction"/>
    <property type="evidence" value="ECO:0007669"/>
    <property type="project" value="InterPro"/>
</dbReference>
<feature type="compositionally biased region" description="Polar residues" evidence="5">
    <location>
        <begin position="317"/>
        <end position="348"/>
    </location>
</feature>
<dbReference type="AlphaFoldDB" id="F4PX77"/>
<protein>
    <submittedName>
        <fullName evidence="8">RhoGEF domain-containing protein</fullName>
    </submittedName>
</protein>
<evidence type="ECO:0000313" key="8">
    <source>
        <dbReference type="EMBL" id="EGG19880.1"/>
    </source>
</evidence>
<dbReference type="SUPFAM" id="SSF50729">
    <property type="entry name" value="PH domain-like"/>
    <property type="match status" value="1"/>
</dbReference>
<accession>F4PX77</accession>
<evidence type="ECO:0000256" key="3">
    <source>
        <dbReference type="ARBA" id="ARBA00022490"/>
    </source>
</evidence>
<feature type="compositionally biased region" description="Low complexity" evidence="5">
    <location>
        <begin position="578"/>
        <end position="616"/>
    </location>
</feature>
<feature type="compositionally biased region" description="Low complexity" evidence="5">
    <location>
        <begin position="38"/>
        <end position="56"/>
    </location>
</feature>
<dbReference type="Pfam" id="PF00169">
    <property type="entry name" value="PH"/>
    <property type="match status" value="1"/>
</dbReference>
<dbReference type="InterPro" id="IPR011993">
    <property type="entry name" value="PH-like_dom_sf"/>
</dbReference>
<evidence type="ECO:0000259" key="6">
    <source>
        <dbReference type="PROSITE" id="PS50003"/>
    </source>
</evidence>
<feature type="compositionally biased region" description="Polar residues" evidence="5">
    <location>
        <begin position="192"/>
        <end position="202"/>
    </location>
</feature>
<comment type="function">
    <text evidence="4">Rho GTPase-activating protein involved in the signal transduction pathway.</text>
</comment>
<dbReference type="CDD" id="cd00159">
    <property type="entry name" value="RhoGAP"/>
    <property type="match status" value="1"/>
</dbReference>
<dbReference type="InterPro" id="IPR027267">
    <property type="entry name" value="AH/BAR_dom_sf"/>
</dbReference>
<keyword evidence="2" id="KW-0343">GTPase activation</keyword>
<dbReference type="Gene3D" id="2.30.29.30">
    <property type="entry name" value="Pleckstrin-homology domain (PH domain)/Phosphotyrosine-binding domain (PTB)"/>
    <property type="match status" value="1"/>
</dbReference>
<dbReference type="Proteomes" id="UP000007797">
    <property type="component" value="Unassembled WGS sequence"/>
</dbReference>
<dbReference type="CDD" id="cd07307">
    <property type="entry name" value="BAR"/>
    <property type="match status" value="1"/>
</dbReference>
<feature type="compositionally biased region" description="Pro residues" evidence="5">
    <location>
        <begin position="257"/>
        <end position="307"/>
    </location>
</feature>
<dbReference type="OMA" id="GAMRRNW"/>
<evidence type="ECO:0000256" key="4">
    <source>
        <dbReference type="ARBA" id="ARBA00037092"/>
    </source>
</evidence>
<dbReference type="SMART" id="SM00324">
    <property type="entry name" value="RhoGAP"/>
    <property type="match status" value="1"/>
</dbReference>
<feature type="compositionally biased region" description="Basic and acidic residues" evidence="5">
    <location>
        <begin position="624"/>
        <end position="636"/>
    </location>
</feature>
<dbReference type="Gene3D" id="1.10.555.10">
    <property type="entry name" value="Rho GTPase activation protein"/>
    <property type="match status" value="1"/>
</dbReference>
<dbReference type="OrthoDB" id="18539at2759"/>
<organism evidence="8 9">
    <name type="scientific">Cavenderia fasciculata</name>
    <name type="common">Slime mold</name>
    <name type="synonym">Dictyostelium fasciculatum</name>
    <dbReference type="NCBI Taxonomy" id="261658"/>
    <lineage>
        <taxon>Eukaryota</taxon>
        <taxon>Amoebozoa</taxon>
        <taxon>Evosea</taxon>
        <taxon>Eumycetozoa</taxon>
        <taxon>Dictyostelia</taxon>
        <taxon>Acytosteliales</taxon>
        <taxon>Cavenderiaceae</taxon>
        <taxon>Cavenderia</taxon>
    </lineage>
</organism>
<proteinExistence type="predicted"/>
<evidence type="ECO:0000256" key="1">
    <source>
        <dbReference type="ARBA" id="ARBA00004496"/>
    </source>
</evidence>
<dbReference type="Gene3D" id="1.20.1270.60">
    <property type="entry name" value="Arfaptin homology (AH) domain/BAR domain"/>
    <property type="match status" value="1"/>
</dbReference>
<feature type="domain" description="Rho-GAP" evidence="7">
    <location>
        <begin position="693"/>
        <end position="882"/>
    </location>
</feature>
<evidence type="ECO:0000313" key="9">
    <source>
        <dbReference type="Proteomes" id="UP000007797"/>
    </source>
</evidence>
<feature type="compositionally biased region" description="Acidic residues" evidence="5">
    <location>
        <begin position="958"/>
        <end position="968"/>
    </location>
</feature>
<dbReference type="PANTHER" id="PTHR23176">
    <property type="entry name" value="RHO/RAC/CDC GTPASE-ACTIVATING PROTEIN"/>
    <property type="match status" value="1"/>
</dbReference>
<dbReference type="SUPFAM" id="SSF103657">
    <property type="entry name" value="BAR/IMD domain-like"/>
    <property type="match status" value="1"/>
</dbReference>
<evidence type="ECO:0000259" key="7">
    <source>
        <dbReference type="PROSITE" id="PS50238"/>
    </source>
</evidence>
<gene>
    <name evidence="8" type="primary">xacC</name>
    <name evidence="8" type="ORF">DFA_06983</name>
</gene>
<dbReference type="RefSeq" id="XP_004366863.1">
    <property type="nucleotide sequence ID" value="XM_004366806.1"/>
</dbReference>
<feature type="compositionally biased region" description="Pro residues" evidence="5">
    <location>
        <begin position="9"/>
        <end position="24"/>
    </location>
</feature>
<dbReference type="EMBL" id="GL883013">
    <property type="protein sequence ID" value="EGG19880.1"/>
    <property type="molecule type" value="Genomic_DNA"/>
</dbReference>
<feature type="compositionally biased region" description="Pro residues" evidence="5">
    <location>
        <begin position="114"/>
        <end position="129"/>
    </location>
</feature>
<evidence type="ECO:0000256" key="5">
    <source>
        <dbReference type="SAM" id="MobiDB-lite"/>
    </source>
</evidence>
<sequence length="1086" mass="119781">MDQRKPFAPNSPPPARPPPNPQVQPLPAINAQPPPPLSSKLPPHLMKLPPQVAKPPGSAPPPQQPTSPAPPRPNSSGNAIPTTALPPPPPLSGSTGIGQQQPPPVNTSSGSVPPQHPLPPIVKRPPQPPSQLHSGTQTTTSANNIPIPNKPPPQRPNSSGGAIPNTALPPPPNLSGSTGMGPPPLQQQQQQRPNSSGNSIPTTALPPPPMMVGVSLPPPPPPITDDLVLPPPPMMTRPPPPTTRESLPPHLSSLPPTILPPPPSMFTPPPPLSNPPPSLSTPPPLSSPPPPLSTPPPIHQTPKPPLPTHQSKESLSEFINPSTQFRNSTESSQFRNSTDALTPLSSDNFPEISSQARIAEENFNYLKDIYNKITKRSQSSVSCVREGNSLAEAFKNYGTMLIAQSDNTLGQCMFKIGDFQRDYESFRNKVDNQALSGVRGTVDQYVNRDMKVVRANKKNYDKIRTMYDSVEAKVVANASKGKGVNLVKQAELQQERDFLRHRVATVGAESDSTIRLASESNAVELMEQIVEYVENVQLAVQELNKQIEAIQPSYQVYKKESQRRRQDLENKIEVQKSQQLQQQQQQQTSVNIFSNDSSGNNNNNSSGNLSTSKGSGPKMIGVPKAERDVPGEDPRKSRIRRLVSSEHDTSIIASTGPNNAVTYCFESKQQKEEWWSVLSKYISKANQNKLFAIALEHLYQRPTEVGRPVPSFLQRIVDHLFESGYNEEGIFRLSANQRVLDASKEEIETGIELDYSELDTHVVACLLKLWVRNLPEPLLTWKAFDAFVAVADLDSKQQRFQTIKQLVDRLPLENRFCMYYLMRLLTKVADNSATNKMTPNNISIVFATLLLKKKDASPLDCTSFNTIFGVVECFMTGFTYIFSDVEKQFNDYQEQQLHLKRKSVMVMKPLPQAPGIGQGPSAPDMATLHIKNNSPTGGYGGSISTAKPIVKHQPTSDSEGEEDDDDEGGFPFSANISKQASITIQLGEIVKQGYLTKKGAMRRNWTKRWFVLKQNYLFYFKTSRDKKPKGIIQLVNVGAVKSFYKPNCMAIKSLVDREEREFLICATSASELEEWIKAISNCCEKN</sequence>
<dbReference type="InterPro" id="IPR001849">
    <property type="entry name" value="PH_domain"/>
</dbReference>
<comment type="subcellular location">
    <subcellularLocation>
        <location evidence="1">Cytoplasm</location>
    </subcellularLocation>
</comment>
<feature type="compositionally biased region" description="Pro residues" evidence="5">
    <location>
        <begin position="204"/>
        <end position="242"/>
    </location>
</feature>